<dbReference type="AlphaFoldDB" id="A0A517MJA0"/>
<keyword evidence="1" id="KW-1133">Transmembrane helix</keyword>
<reference evidence="2 3" key="1">
    <citation type="submission" date="2019-02" db="EMBL/GenBank/DDBJ databases">
        <title>Deep-cultivation of Planctomycetes and their phenomic and genomic characterization uncovers novel biology.</title>
        <authorList>
            <person name="Wiegand S."/>
            <person name="Jogler M."/>
            <person name="Boedeker C."/>
            <person name="Pinto D."/>
            <person name="Vollmers J."/>
            <person name="Rivas-Marin E."/>
            <person name="Kohn T."/>
            <person name="Peeters S.H."/>
            <person name="Heuer A."/>
            <person name="Rast P."/>
            <person name="Oberbeckmann S."/>
            <person name="Bunk B."/>
            <person name="Jeske O."/>
            <person name="Meyerdierks A."/>
            <person name="Storesund J.E."/>
            <person name="Kallscheuer N."/>
            <person name="Luecker S."/>
            <person name="Lage O.M."/>
            <person name="Pohl T."/>
            <person name="Merkel B.J."/>
            <person name="Hornburger P."/>
            <person name="Mueller R.-W."/>
            <person name="Bruemmer F."/>
            <person name="Labrenz M."/>
            <person name="Spormann A.M."/>
            <person name="Op den Camp H."/>
            <person name="Overmann J."/>
            <person name="Amann R."/>
            <person name="Jetten M.S.M."/>
            <person name="Mascher T."/>
            <person name="Medema M.H."/>
            <person name="Devos D.P."/>
            <person name="Kaster A.-K."/>
            <person name="Ovreas L."/>
            <person name="Rohde M."/>
            <person name="Galperin M.Y."/>
            <person name="Jogler C."/>
        </authorList>
    </citation>
    <scope>NUCLEOTIDE SEQUENCE [LARGE SCALE GENOMIC DNA]</scope>
    <source>
        <strain evidence="2 3">FF011L</strain>
    </source>
</reference>
<evidence type="ECO:0000313" key="2">
    <source>
        <dbReference type="EMBL" id="QDS94976.1"/>
    </source>
</evidence>
<keyword evidence="1" id="KW-0472">Membrane</keyword>
<evidence type="ECO:0000256" key="1">
    <source>
        <dbReference type="SAM" id="Phobius"/>
    </source>
</evidence>
<dbReference type="EMBL" id="CP036262">
    <property type="protein sequence ID" value="QDS94976.1"/>
    <property type="molecule type" value="Genomic_DNA"/>
</dbReference>
<organism evidence="2 3">
    <name type="scientific">Roseimaritima multifibrata</name>
    <dbReference type="NCBI Taxonomy" id="1930274"/>
    <lineage>
        <taxon>Bacteria</taxon>
        <taxon>Pseudomonadati</taxon>
        <taxon>Planctomycetota</taxon>
        <taxon>Planctomycetia</taxon>
        <taxon>Pirellulales</taxon>
        <taxon>Pirellulaceae</taxon>
        <taxon>Roseimaritima</taxon>
    </lineage>
</organism>
<dbReference type="KEGG" id="rml:FF011L_37600"/>
<gene>
    <name evidence="2" type="ORF">FF011L_37600</name>
</gene>
<name>A0A517MJA0_9BACT</name>
<dbReference type="Proteomes" id="UP000320672">
    <property type="component" value="Chromosome"/>
</dbReference>
<feature type="transmembrane region" description="Helical" evidence="1">
    <location>
        <begin position="40"/>
        <end position="66"/>
    </location>
</feature>
<protein>
    <submittedName>
        <fullName evidence="2">Uncharacterized protein</fullName>
    </submittedName>
</protein>
<evidence type="ECO:0000313" key="3">
    <source>
        <dbReference type="Proteomes" id="UP000320672"/>
    </source>
</evidence>
<sequence length="81" mass="9079">MPPFCVLLKRAVDRGRREVSRCAVYRSASRGLVARRSRSAALLTSLLEYSVVLFSAGSTVSMVAYFTKFSATFLYLFSEWA</sequence>
<keyword evidence="1" id="KW-0812">Transmembrane</keyword>
<accession>A0A517MJA0</accession>
<proteinExistence type="predicted"/>
<keyword evidence="3" id="KW-1185">Reference proteome</keyword>